<dbReference type="PANTHER" id="PTHR12697">
    <property type="entry name" value="PBS LYASE HEAT-LIKE PROTEIN"/>
    <property type="match status" value="1"/>
</dbReference>
<dbReference type="InterPro" id="IPR016024">
    <property type="entry name" value="ARM-type_fold"/>
</dbReference>
<dbReference type="Pfam" id="PF13646">
    <property type="entry name" value="HEAT_2"/>
    <property type="match status" value="1"/>
</dbReference>
<comment type="function">
    <text evidence="1">Catalyzes the hydroxylation of the N(6)-(4-aminobutyl)-L-lysine intermediate produced by deoxyhypusine synthase/DHPS on a critical lysine of the eukaryotic translation initiation factor 5A/eIF-5A. This is the second step of the post-translational modification of that lysine into an unusual amino acid residue named hypusine. Hypusination is unique to mature eIF-5A factor and is essential for its function.</text>
</comment>
<dbReference type="PROSITE" id="PS50077">
    <property type="entry name" value="HEAT_REPEAT"/>
    <property type="match status" value="1"/>
</dbReference>
<dbReference type="Gene3D" id="1.25.10.10">
    <property type="entry name" value="Leucine-rich Repeat Variant"/>
    <property type="match status" value="2"/>
</dbReference>
<evidence type="ECO:0000256" key="1">
    <source>
        <dbReference type="ARBA" id="ARBA00045876"/>
    </source>
</evidence>
<organism evidence="2">
    <name type="scientific">marine metagenome</name>
    <dbReference type="NCBI Taxonomy" id="408172"/>
    <lineage>
        <taxon>unclassified sequences</taxon>
        <taxon>metagenomes</taxon>
        <taxon>ecological metagenomes</taxon>
    </lineage>
</organism>
<accession>A0A382FHI9</accession>
<dbReference type="GO" id="GO:0016491">
    <property type="term" value="F:oxidoreductase activity"/>
    <property type="evidence" value="ECO:0007669"/>
    <property type="project" value="TreeGrafter"/>
</dbReference>
<evidence type="ECO:0000313" key="2">
    <source>
        <dbReference type="EMBL" id="SVB62129.1"/>
    </source>
</evidence>
<feature type="non-terminal residue" evidence="2">
    <location>
        <position position="1"/>
    </location>
</feature>
<gene>
    <name evidence="2" type="ORF">METZ01_LOCUS214983</name>
</gene>
<reference evidence="2" key="1">
    <citation type="submission" date="2018-05" db="EMBL/GenBank/DDBJ databases">
        <authorList>
            <person name="Lanie J.A."/>
            <person name="Ng W.-L."/>
            <person name="Kazmierczak K.M."/>
            <person name="Andrzejewski T.M."/>
            <person name="Davidsen T.M."/>
            <person name="Wayne K.J."/>
            <person name="Tettelin H."/>
            <person name="Glass J.I."/>
            <person name="Rusch D."/>
            <person name="Podicherti R."/>
            <person name="Tsui H.-C.T."/>
            <person name="Winkler M.E."/>
        </authorList>
    </citation>
    <scope>NUCLEOTIDE SEQUENCE</scope>
</reference>
<dbReference type="InterPro" id="IPR021133">
    <property type="entry name" value="HEAT_type_2"/>
</dbReference>
<dbReference type="AlphaFoldDB" id="A0A382FHI9"/>
<dbReference type="InterPro" id="IPR011989">
    <property type="entry name" value="ARM-like"/>
</dbReference>
<dbReference type="PANTHER" id="PTHR12697:SF5">
    <property type="entry name" value="DEOXYHYPUSINE HYDROXYLASE"/>
    <property type="match status" value="1"/>
</dbReference>
<dbReference type="SUPFAM" id="SSF48371">
    <property type="entry name" value="ARM repeat"/>
    <property type="match status" value="1"/>
</dbReference>
<evidence type="ECO:0008006" key="3">
    <source>
        <dbReference type="Google" id="ProtNLM"/>
    </source>
</evidence>
<sequence>VGFRDRFQNLKETVGQWTDSAAASSLDRRIERNLAEMESGTEIERTAAVKALVIQAQTDDKWTDPIINSFLRVLPDQLASPQEAIIDGLLELRKTNVLREEEIFESIQETLDSPYPSVRSKVVGIWTRFSLKSDTQSSDTIAVLFEMLSDDDKDVRYQTQESLSKILHTVPKIVLPELKNALGNDDWRVTYHSIVLLTEFARKYPDSSLALAPEVISAFNSGERLKERAADCIGMLGLANPEMVKTAVPGLIKGLESKSSELRKASATALGRIGSKNGMIVYNAVPRLARALKNDDWYIHIEVVKALGYIGSNKPALVKPHLALIRNRTTTGADMNICKAAEWALKKAGGG</sequence>
<name>A0A382FHI9_9ZZZZ</name>
<proteinExistence type="predicted"/>
<dbReference type="EMBL" id="UINC01049856">
    <property type="protein sequence ID" value="SVB62129.1"/>
    <property type="molecule type" value="Genomic_DNA"/>
</dbReference>
<protein>
    <recommendedName>
        <fullName evidence="3">HEAT repeat domain-containing protein</fullName>
    </recommendedName>
</protein>